<keyword evidence="5" id="KW-0274">FAD</keyword>
<keyword evidence="4" id="KW-0285">Flavoprotein</keyword>
<evidence type="ECO:0000256" key="3">
    <source>
        <dbReference type="ARBA" id="ARBA00007588"/>
    </source>
</evidence>
<keyword evidence="8" id="KW-0503">Monooxygenase</keyword>
<evidence type="ECO:0000256" key="7">
    <source>
        <dbReference type="ARBA" id="ARBA00023002"/>
    </source>
</evidence>
<dbReference type="Gene3D" id="3.50.50.60">
    <property type="entry name" value="FAD/NAD(P)-binding domain"/>
    <property type="match status" value="1"/>
</dbReference>
<keyword evidence="9" id="KW-1185">Reference proteome</keyword>
<sequence>MDTKPVYTIIGIGIGPFNLGLAALLQPVEEISALFFDQTDMFNWHAGLMLQNTTLQDPFMGTDLVTMADPTSKYSFLNFLKHTGRLYRFFIRHDFYMLRREYNAYCQWVAAQLSSCRFSHKVTAVTYQEGLYAVTVLNKLTGETAVYHAEKLVLGTGTQPYLPPFVDKTTTPGVMHSSEYLAHKESILREGELTIVGSGQSAAEIFYDLLPEARNGFRLNWFTRSDRFFPMEHSKLTLEISSHNYVDYFYDLAPQQRAKILRTQATLSKGINYSLIDQIYDLLYEMTVGGERVNVLLRSNCELNTIVPAAGGGYALHFTQVQQQQDFTHQAGPLLLATGYRYHQPACLNGIAGRISRHADGSYNASRNYAIDINHSEIFIQNAETQTHGFTAPDLSLGAYRNSWIINTISGREVYTLEEEVAYQHFGSAVVPAPAAAMSY</sequence>
<dbReference type="PANTHER" id="PTHR42802">
    <property type="entry name" value="MONOOXYGENASE"/>
    <property type="match status" value="1"/>
</dbReference>
<dbReference type="OrthoDB" id="7527071at2"/>
<evidence type="ECO:0000256" key="4">
    <source>
        <dbReference type="ARBA" id="ARBA00022630"/>
    </source>
</evidence>
<organism evidence="8 9">
    <name type="scientific">Chitinophaga solisilvae</name>
    <dbReference type="NCBI Taxonomy" id="1233460"/>
    <lineage>
        <taxon>Bacteria</taxon>
        <taxon>Pseudomonadati</taxon>
        <taxon>Bacteroidota</taxon>
        <taxon>Chitinophagia</taxon>
        <taxon>Chitinophagales</taxon>
        <taxon>Chitinophagaceae</taxon>
        <taxon>Chitinophaga</taxon>
    </lineage>
</organism>
<dbReference type="PANTHER" id="PTHR42802:SF1">
    <property type="entry name" value="L-ORNITHINE N(5)-MONOOXYGENASE"/>
    <property type="match status" value="1"/>
</dbReference>
<dbReference type="GO" id="GO:0004497">
    <property type="term" value="F:monooxygenase activity"/>
    <property type="evidence" value="ECO:0007669"/>
    <property type="project" value="UniProtKB-KW"/>
</dbReference>
<comment type="similarity">
    <text evidence="3">Belongs to the lysine N(6)-hydroxylase/L-ornithine N(5)-oxygenase family.</text>
</comment>
<protein>
    <submittedName>
        <fullName evidence="8">SidA/IucD/PvdA family monooxygenase</fullName>
    </submittedName>
</protein>
<evidence type="ECO:0000256" key="6">
    <source>
        <dbReference type="ARBA" id="ARBA00022857"/>
    </source>
</evidence>
<dbReference type="SUPFAM" id="SSF51905">
    <property type="entry name" value="FAD/NAD(P)-binding domain"/>
    <property type="match status" value="1"/>
</dbReference>
<dbReference type="InterPro" id="IPR025700">
    <property type="entry name" value="Lys/Orn_oxygenase"/>
</dbReference>
<gene>
    <name evidence="8" type="ORF">ECE50_015850</name>
</gene>
<name>A0A433WPS0_9BACT</name>
<dbReference type="Pfam" id="PF13434">
    <property type="entry name" value="Lys_Orn_oxgnase"/>
    <property type="match status" value="1"/>
</dbReference>
<comment type="caution">
    <text evidence="8">The sequence shown here is derived from an EMBL/GenBank/DDBJ whole genome shotgun (WGS) entry which is preliminary data.</text>
</comment>
<evidence type="ECO:0000256" key="5">
    <source>
        <dbReference type="ARBA" id="ARBA00022827"/>
    </source>
</evidence>
<dbReference type="Proteomes" id="UP000281028">
    <property type="component" value="Unassembled WGS sequence"/>
</dbReference>
<proteinExistence type="inferred from homology"/>
<evidence type="ECO:0000256" key="2">
    <source>
        <dbReference type="ARBA" id="ARBA00004924"/>
    </source>
</evidence>
<dbReference type="EMBL" id="RIAR02000001">
    <property type="protein sequence ID" value="NSL88314.1"/>
    <property type="molecule type" value="Genomic_DNA"/>
</dbReference>
<comment type="pathway">
    <text evidence="2">Siderophore biosynthesis.</text>
</comment>
<evidence type="ECO:0000256" key="1">
    <source>
        <dbReference type="ARBA" id="ARBA00001974"/>
    </source>
</evidence>
<dbReference type="InterPro" id="IPR036188">
    <property type="entry name" value="FAD/NAD-bd_sf"/>
</dbReference>
<keyword evidence="7" id="KW-0560">Oxidoreductase</keyword>
<dbReference type="AlphaFoldDB" id="A0A433WPS0"/>
<evidence type="ECO:0000313" key="9">
    <source>
        <dbReference type="Proteomes" id="UP000281028"/>
    </source>
</evidence>
<keyword evidence="6" id="KW-0521">NADP</keyword>
<accession>A0A433WPS0</accession>
<evidence type="ECO:0000313" key="8">
    <source>
        <dbReference type="EMBL" id="NSL88314.1"/>
    </source>
</evidence>
<reference evidence="8" key="1">
    <citation type="submission" date="2020-05" db="EMBL/GenBank/DDBJ databases">
        <title>Chitinophaga laudate sp. nov., isolated from a tropical peat swamp.</title>
        <authorList>
            <person name="Goh C.B.S."/>
            <person name="Lee M.S."/>
            <person name="Parimannan S."/>
            <person name="Pasbakhsh P."/>
            <person name="Yule C.M."/>
            <person name="Rajandas H."/>
            <person name="Loke S."/>
            <person name="Croft L."/>
            <person name="Tan J.B.L."/>
        </authorList>
    </citation>
    <scope>NUCLEOTIDE SEQUENCE</scope>
    <source>
        <strain evidence="8">Mgbs1</strain>
    </source>
</reference>
<comment type="cofactor">
    <cofactor evidence="1">
        <name>FAD</name>
        <dbReference type="ChEBI" id="CHEBI:57692"/>
    </cofactor>
</comment>